<sequence>MSLNQGPVYAIALATLIGVGQPTASVAAQPAAVTSAETPAGVYGNPQAERANALLERAVEHVRKNGVMGVDAFSREAEFIDRDLYVYALDMSGRFLASGGASAVLIGQNVLTETDLDGRPFFSEMLEMAKASDHGRIEYHWFNPADSKSEPKLTTFQRVGNIIVAVGYYAPRATAAQARSLLKRAMKAMIDDEAAALTAFQHFKGPFVRDDLYVVVVDIASGKVLAHGANPALVGTDANAQKSPDGVEIGREMLALARKDGKGEYEYNWRNPLTGRLEKKHSYFSTQNGRLIGVGYFSR</sequence>
<reference evidence="7 8" key="1">
    <citation type="submission" date="2017-06" db="EMBL/GenBank/DDBJ databases">
        <title>Azoarcus.</title>
        <authorList>
            <person name="Woo J.-H."/>
            <person name="Kim H.-S."/>
        </authorList>
    </citation>
    <scope>NUCLEOTIDE SEQUENCE [LARGE SCALE GENOMIC DNA]</scope>
    <source>
        <strain evidence="7 8">TSPY31</strain>
    </source>
</reference>
<dbReference type="SMART" id="SM01049">
    <property type="entry name" value="Cache_2"/>
    <property type="match status" value="2"/>
</dbReference>
<evidence type="ECO:0000256" key="4">
    <source>
        <dbReference type="ARBA" id="ARBA00022989"/>
    </source>
</evidence>
<evidence type="ECO:0000256" key="3">
    <source>
        <dbReference type="ARBA" id="ARBA00022692"/>
    </source>
</evidence>
<protein>
    <recommendedName>
        <fullName evidence="6">Single Cache domain-containing protein</fullName>
    </recommendedName>
</protein>
<keyword evidence="2" id="KW-1003">Cell membrane</keyword>
<dbReference type="GO" id="GO:0005886">
    <property type="term" value="C:plasma membrane"/>
    <property type="evidence" value="ECO:0007669"/>
    <property type="project" value="UniProtKB-SubCell"/>
</dbReference>
<dbReference type="InterPro" id="IPR033480">
    <property type="entry name" value="sCache_2"/>
</dbReference>
<name>A0A2U8GPC2_9RHOO</name>
<evidence type="ECO:0000313" key="7">
    <source>
        <dbReference type="EMBL" id="AWI74345.1"/>
    </source>
</evidence>
<keyword evidence="4" id="KW-1133">Transmembrane helix</keyword>
<comment type="subcellular location">
    <subcellularLocation>
        <location evidence="1">Cell membrane</location>
        <topology evidence="1">Multi-pass membrane protein</topology>
    </subcellularLocation>
</comment>
<dbReference type="EMBL" id="CP022187">
    <property type="protein sequence ID" value="AWI74345.1"/>
    <property type="molecule type" value="Genomic_DNA"/>
</dbReference>
<organism evidence="7 8">
    <name type="scientific">Parazoarcus communis</name>
    <dbReference type="NCBI Taxonomy" id="41977"/>
    <lineage>
        <taxon>Bacteria</taxon>
        <taxon>Pseudomonadati</taxon>
        <taxon>Pseudomonadota</taxon>
        <taxon>Betaproteobacteria</taxon>
        <taxon>Rhodocyclales</taxon>
        <taxon>Zoogloeaceae</taxon>
        <taxon>Parazoarcus</taxon>
    </lineage>
</organism>
<evidence type="ECO:0000256" key="5">
    <source>
        <dbReference type="ARBA" id="ARBA00023136"/>
    </source>
</evidence>
<feature type="domain" description="Single Cache" evidence="6">
    <location>
        <begin position="50"/>
        <end position="123"/>
    </location>
</feature>
<evidence type="ECO:0000313" key="8">
    <source>
        <dbReference type="Proteomes" id="UP000244930"/>
    </source>
</evidence>
<dbReference type="Pfam" id="PF17200">
    <property type="entry name" value="sCache_2"/>
    <property type="match status" value="2"/>
</dbReference>
<keyword evidence="8" id="KW-1185">Reference proteome</keyword>
<evidence type="ECO:0000256" key="1">
    <source>
        <dbReference type="ARBA" id="ARBA00004651"/>
    </source>
</evidence>
<keyword evidence="3" id="KW-0812">Transmembrane</keyword>
<proteinExistence type="predicted"/>
<dbReference type="AlphaFoldDB" id="A0A2U8GPC2"/>
<feature type="domain" description="Single Cache" evidence="6">
    <location>
        <begin position="172"/>
        <end position="251"/>
    </location>
</feature>
<dbReference type="Proteomes" id="UP000244930">
    <property type="component" value="Chromosome"/>
</dbReference>
<evidence type="ECO:0000256" key="2">
    <source>
        <dbReference type="ARBA" id="ARBA00022475"/>
    </source>
</evidence>
<gene>
    <name evidence="7" type="ORF">CEW83_03170</name>
</gene>
<dbReference type="RefSeq" id="WP_108948053.1">
    <property type="nucleotide sequence ID" value="NZ_CP022187.1"/>
</dbReference>
<dbReference type="KEGG" id="acom:CEW83_03170"/>
<dbReference type="Gene3D" id="3.30.450.20">
    <property type="entry name" value="PAS domain"/>
    <property type="match status" value="2"/>
</dbReference>
<keyword evidence="5" id="KW-0472">Membrane</keyword>
<accession>A0A2U8GPC2</accession>
<evidence type="ECO:0000259" key="6">
    <source>
        <dbReference type="SMART" id="SM01049"/>
    </source>
</evidence>